<evidence type="ECO:0000256" key="5">
    <source>
        <dbReference type="SAM" id="MobiDB-lite"/>
    </source>
</evidence>
<dbReference type="Gene3D" id="1.10.287.1060">
    <property type="entry name" value="ESAT-6-like"/>
    <property type="match status" value="1"/>
</dbReference>
<dbReference type="Gene3D" id="6.10.250.1710">
    <property type="match status" value="1"/>
</dbReference>
<dbReference type="EMBL" id="FN653017">
    <property type="protein sequence ID" value="CBY21170.1"/>
    <property type="molecule type" value="Genomic_DNA"/>
</dbReference>
<dbReference type="GO" id="GO:0005771">
    <property type="term" value="C:multivesicular body"/>
    <property type="evidence" value="ECO:0007669"/>
    <property type="project" value="TreeGrafter"/>
</dbReference>
<keyword evidence="7" id="KW-1185">Reference proteome</keyword>
<dbReference type="GO" id="GO:0032511">
    <property type="term" value="P:late endosome to vacuole transport via multivesicular body sorting pathway"/>
    <property type="evidence" value="ECO:0007669"/>
    <property type="project" value="TreeGrafter"/>
</dbReference>
<keyword evidence="3" id="KW-0967">Endosome</keyword>
<dbReference type="PANTHER" id="PTHR22761:SF10">
    <property type="entry name" value="GH13992P"/>
    <property type="match status" value="1"/>
</dbReference>
<evidence type="ECO:0000256" key="1">
    <source>
        <dbReference type="ARBA" id="ARBA00004177"/>
    </source>
</evidence>
<evidence type="ECO:0000313" key="6">
    <source>
        <dbReference type="EMBL" id="CBY21170.1"/>
    </source>
</evidence>
<organism evidence="6">
    <name type="scientific">Oikopleura dioica</name>
    <name type="common">Tunicate</name>
    <dbReference type="NCBI Taxonomy" id="34765"/>
    <lineage>
        <taxon>Eukaryota</taxon>
        <taxon>Metazoa</taxon>
        <taxon>Chordata</taxon>
        <taxon>Tunicata</taxon>
        <taxon>Appendicularia</taxon>
        <taxon>Copelata</taxon>
        <taxon>Oikopleuridae</taxon>
        <taxon>Oikopleura</taxon>
    </lineage>
</organism>
<evidence type="ECO:0000256" key="2">
    <source>
        <dbReference type="ARBA" id="ARBA00006190"/>
    </source>
</evidence>
<feature type="coiled-coil region" evidence="4">
    <location>
        <begin position="148"/>
        <end position="175"/>
    </location>
</feature>
<dbReference type="InterPro" id="IPR005024">
    <property type="entry name" value="Snf7_fam"/>
</dbReference>
<dbReference type="PANTHER" id="PTHR22761">
    <property type="entry name" value="CHARGED MULTIVESICULAR BODY PROTEIN"/>
    <property type="match status" value="1"/>
</dbReference>
<dbReference type="AlphaFoldDB" id="E4WVL7"/>
<evidence type="ECO:0000256" key="3">
    <source>
        <dbReference type="ARBA" id="ARBA00022753"/>
    </source>
</evidence>
<dbReference type="InParanoid" id="E4WVL7"/>
<name>E4WVL7_OIKDI</name>
<dbReference type="GO" id="GO:0000815">
    <property type="term" value="C:ESCRT III complex"/>
    <property type="evidence" value="ECO:0007669"/>
    <property type="project" value="TreeGrafter"/>
</dbReference>
<evidence type="ECO:0000256" key="4">
    <source>
        <dbReference type="SAM" id="Coils"/>
    </source>
</evidence>
<keyword evidence="4" id="KW-0175">Coiled coil</keyword>
<dbReference type="GO" id="GO:0006900">
    <property type="term" value="P:vesicle budding from membrane"/>
    <property type="evidence" value="ECO:0007669"/>
    <property type="project" value="TreeGrafter"/>
</dbReference>
<dbReference type="FunCoup" id="E4WVL7">
    <property type="interactions" value="666"/>
</dbReference>
<gene>
    <name evidence="6" type="ORF">GSOID_T00008924001</name>
</gene>
<protein>
    <submittedName>
        <fullName evidence="6">Uncharacterized protein</fullName>
    </submittedName>
</protein>
<sequence length="209" mass="24005">MSWLRKKDTAPTPEEAIRKLRETEEMLLKKSEHTETLIKNELLNAKKHGMKNKRQALQALKRKKRLENQQTQIDNTLTTIEFQREALENATTNTAILTNMSYAAKAMKKAAGDRSAEDVHDMLDELEEANYVADEITKAISRPMGYLKDEDEDELMEELEAIEQEELDKKMLEEKVPKMNLPNTPKNNPIAPKPSKEDEELAGLKEWAA</sequence>
<dbReference type="Pfam" id="PF03357">
    <property type="entry name" value="Snf7"/>
    <property type="match status" value="1"/>
</dbReference>
<reference evidence="6" key="1">
    <citation type="journal article" date="2010" name="Science">
        <title>Plasticity of animal genome architecture unmasked by rapid evolution of a pelagic tunicate.</title>
        <authorList>
            <person name="Denoeud F."/>
            <person name="Henriet S."/>
            <person name="Mungpakdee S."/>
            <person name="Aury J.M."/>
            <person name="Da Silva C."/>
            <person name="Brinkmann H."/>
            <person name="Mikhaleva J."/>
            <person name="Olsen L.C."/>
            <person name="Jubin C."/>
            <person name="Canestro C."/>
            <person name="Bouquet J.M."/>
            <person name="Danks G."/>
            <person name="Poulain J."/>
            <person name="Campsteijn C."/>
            <person name="Adamski M."/>
            <person name="Cross I."/>
            <person name="Yadetie F."/>
            <person name="Muffato M."/>
            <person name="Louis A."/>
            <person name="Butcher S."/>
            <person name="Tsagkogeorga G."/>
            <person name="Konrad A."/>
            <person name="Singh S."/>
            <person name="Jensen M.F."/>
            <person name="Cong E.H."/>
            <person name="Eikeseth-Otteraa H."/>
            <person name="Noel B."/>
            <person name="Anthouard V."/>
            <person name="Porcel B.M."/>
            <person name="Kachouri-Lafond R."/>
            <person name="Nishino A."/>
            <person name="Ugolini M."/>
            <person name="Chourrout P."/>
            <person name="Nishida H."/>
            <person name="Aasland R."/>
            <person name="Huzurbazar S."/>
            <person name="Westhof E."/>
            <person name="Delsuc F."/>
            <person name="Lehrach H."/>
            <person name="Reinhardt R."/>
            <person name="Weissenbach J."/>
            <person name="Roy S.W."/>
            <person name="Artiguenave F."/>
            <person name="Postlethwait J.H."/>
            <person name="Manak J.R."/>
            <person name="Thompson E.M."/>
            <person name="Jaillon O."/>
            <person name="Du Pasquier L."/>
            <person name="Boudinot P."/>
            <person name="Liberles D.A."/>
            <person name="Volff J.N."/>
            <person name="Philippe H."/>
            <person name="Lenhard B."/>
            <person name="Roest Crollius H."/>
            <person name="Wincker P."/>
            <person name="Chourrout D."/>
        </authorList>
    </citation>
    <scope>NUCLEOTIDE SEQUENCE [LARGE SCALE GENOMIC DNA]</scope>
</reference>
<feature type="region of interest" description="Disordered" evidence="5">
    <location>
        <begin position="176"/>
        <end position="209"/>
    </location>
</feature>
<proteinExistence type="inferred from homology"/>
<accession>E4WVL7</accession>
<dbReference type="Proteomes" id="UP000001307">
    <property type="component" value="Unassembled WGS sequence"/>
</dbReference>
<comment type="subcellular location">
    <subcellularLocation>
        <location evidence="1">Endosome</location>
    </subcellularLocation>
</comment>
<dbReference type="OrthoDB" id="5592979at2759"/>
<comment type="similarity">
    <text evidence="2">Belongs to the SNF7 family.</text>
</comment>
<evidence type="ECO:0000313" key="7">
    <source>
        <dbReference type="Proteomes" id="UP000001307"/>
    </source>
</evidence>
<dbReference type="GO" id="GO:0009898">
    <property type="term" value="C:cytoplasmic side of plasma membrane"/>
    <property type="evidence" value="ECO:0007669"/>
    <property type="project" value="TreeGrafter"/>
</dbReference>